<reference evidence="1 2" key="1">
    <citation type="journal article" date="2013" name="Appl. Environ. Microbiol.">
        <title>The genome of the alga-associated marine flavobacterium Formosa agariphila KMM 3901T reveals a broad potential for degradation of algal polysaccharides.</title>
        <authorList>
            <person name="Mann A.J."/>
            <person name="Hahnke R.L."/>
            <person name="Huang S."/>
            <person name="Werner J."/>
            <person name="Xing P."/>
            <person name="Barbeyron T."/>
            <person name="Huettel B."/>
            <person name="Stueber K."/>
            <person name="Reinhardt R."/>
            <person name="Harder J."/>
            <person name="Gloeckner F.O."/>
            <person name="Amann R.I."/>
            <person name="Teeling H."/>
        </authorList>
    </citation>
    <scope>NUCLEOTIDE SEQUENCE [LARGE SCALE GENOMIC DNA]</scope>
    <source>
        <strain evidence="2">DSM 15362 / KCTC 12365 / LMG 23005 / KMM 3901</strain>
    </source>
</reference>
<proteinExistence type="predicted"/>
<dbReference type="Proteomes" id="UP000016160">
    <property type="component" value="Chromosome"/>
</dbReference>
<dbReference type="EMBL" id="HG315671">
    <property type="protein sequence ID" value="CDF79498.1"/>
    <property type="molecule type" value="Genomic_DNA"/>
</dbReference>
<gene>
    <name evidence="1" type="ORF">BN863_17860</name>
</gene>
<name>T2KM07_FORAG</name>
<dbReference type="AlphaFoldDB" id="T2KM07"/>
<protein>
    <submittedName>
        <fullName evidence="1">Uncharacterized protein</fullName>
    </submittedName>
</protein>
<dbReference type="STRING" id="1347342.BN863_17860"/>
<dbReference type="PATRIC" id="fig|1347342.6.peg.1791"/>
<evidence type="ECO:0000313" key="1">
    <source>
        <dbReference type="EMBL" id="CDF79498.1"/>
    </source>
</evidence>
<keyword evidence="2" id="KW-1185">Reference proteome</keyword>
<evidence type="ECO:0000313" key="2">
    <source>
        <dbReference type="Proteomes" id="UP000016160"/>
    </source>
</evidence>
<dbReference type="OrthoDB" id="823324at2"/>
<dbReference type="HOGENOM" id="CLU_1330304_0_0_10"/>
<dbReference type="eggNOG" id="ENOG5033TBV">
    <property type="taxonomic scope" value="Bacteria"/>
</dbReference>
<organism evidence="1 2">
    <name type="scientific">Formosa agariphila (strain DSM 15362 / KCTC 12365 / LMG 23005 / KMM 3901 / M-2Alg 35-1)</name>
    <dbReference type="NCBI Taxonomy" id="1347342"/>
    <lineage>
        <taxon>Bacteria</taxon>
        <taxon>Pseudomonadati</taxon>
        <taxon>Bacteroidota</taxon>
        <taxon>Flavobacteriia</taxon>
        <taxon>Flavobacteriales</taxon>
        <taxon>Flavobacteriaceae</taxon>
        <taxon>Formosa</taxon>
    </lineage>
</organism>
<accession>T2KM07</accession>
<sequence>MKNVHPYTEVNEALKSLDNGGRFYNLLTQAEDGVISQAELGKTGGLFSDIQRMILFLEVSISKLNQDEKDLVVSKLDDDLKANYLKYKTQHLLPSEVEEQGIVSSNLILTGVPKLIDSKSDFNGFIMVPNMVGGVTTFSLIPLIDQYDVYELRDEQTSESFIIAHSKTSEKLPNKKIIVAGVLKTLETDKTVSKPRFLETLYTVQD</sequence>
<dbReference type="RefSeq" id="WP_038529719.1">
    <property type="nucleotide sequence ID" value="NZ_HG315671.1"/>
</dbReference>